<dbReference type="UniPathway" id="UPA00028">
    <property type="reaction ID" value="UER00003"/>
</dbReference>
<dbReference type="Proteomes" id="UP000796880">
    <property type="component" value="Unassembled WGS sequence"/>
</dbReference>
<dbReference type="Pfam" id="PF02548">
    <property type="entry name" value="Pantoate_transf"/>
    <property type="match status" value="1"/>
</dbReference>
<dbReference type="PANTHER" id="PTHR20881">
    <property type="entry name" value="3-METHYL-2-OXOBUTANOATE HYDROXYMETHYLTRANSFERASE"/>
    <property type="match status" value="1"/>
</dbReference>
<sequence>MKEGGMDAIKLEGGSPARINAVKAIVEAGIVVVGHVGLTPEPINSVGGFIPQGKNAASAIKLVETALALHEAGCFVVILECVLPHMAVATTSALRIPTIGIELGLFAMVKCKSYLRKNTIDCLKTLIPLPL</sequence>
<evidence type="ECO:0000313" key="7">
    <source>
        <dbReference type="Proteomes" id="UP000796880"/>
    </source>
</evidence>
<name>A0A8K0MPP3_9ROSA</name>
<evidence type="ECO:0000256" key="5">
    <source>
        <dbReference type="ARBA" id="ARBA00049172"/>
    </source>
</evidence>
<organism evidence="6 7">
    <name type="scientific">Rhamnella rubrinervis</name>
    <dbReference type="NCBI Taxonomy" id="2594499"/>
    <lineage>
        <taxon>Eukaryota</taxon>
        <taxon>Viridiplantae</taxon>
        <taxon>Streptophyta</taxon>
        <taxon>Embryophyta</taxon>
        <taxon>Tracheophyta</taxon>
        <taxon>Spermatophyta</taxon>
        <taxon>Magnoliopsida</taxon>
        <taxon>eudicotyledons</taxon>
        <taxon>Gunneridae</taxon>
        <taxon>Pentapetalae</taxon>
        <taxon>rosids</taxon>
        <taxon>fabids</taxon>
        <taxon>Rosales</taxon>
        <taxon>Rhamnaceae</taxon>
        <taxon>rhamnoid group</taxon>
        <taxon>Rhamneae</taxon>
        <taxon>Rhamnella</taxon>
    </lineage>
</organism>
<evidence type="ECO:0000256" key="4">
    <source>
        <dbReference type="ARBA" id="ARBA00022679"/>
    </source>
</evidence>
<dbReference type="GO" id="GO:0003864">
    <property type="term" value="F:3-methyl-2-oxobutanoate hydroxymethyltransferase activity"/>
    <property type="evidence" value="ECO:0007669"/>
    <property type="project" value="UniProtKB-EC"/>
</dbReference>
<accession>A0A8K0MPP3</accession>
<dbReference type="InterPro" id="IPR003700">
    <property type="entry name" value="Pantoate_hydroxy_MeTrfase"/>
</dbReference>
<comment type="similarity">
    <text evidence="2">Belongs to the PanB family.</text>
</comment>
<proteinExistence type="inferred from homology"/>
<comment type="catalytic activity">
    <reaction evidence="5">
        <text>(6R)-5,10-methylene-5,6,7,8-tetrahydrofolate + 3-methyl-2-oxobutanoate + H2O = 2-dehydropantoate + (6S)-5,6,7,8-tetrahydrofolate</text>
        <dbReference type="Rhea" id="RHEA:11824"/>
        <dbReference type="ChEBI" id="CHEBI:11561"/>
        <dbReference type="ChEBI" id="CHEBI:11851"/>
        <dbReference type="ChEBI" id="CHEBI:15377"/>
        <dbReference type="ChEBI" id="CHEBI:15636"/>
        <dbReference type="ChEBI" id="CHEBI:57453"/>
        <dbReference type="EC" id="2.1.2.11"/>
    </reaction>
</comment>
<protein>
    <recommendedName>
        <fullName evidence="3">3-methyl-2-oxobutanoate hydroxymethyltransferase</fullName>
        <ecNumber evidence="3">2.1.2.11</ecNumber>
    </recommendedName>
</protein>
<comment type="caution">
    <text evidence="6">The sequence shown here is derived from an EMBL/GenBank/DDBJ whole genome shotgun (WGS) entry which is preliminary data.</text>
</comment>
<evidence type="ECO:0000256" key="2">
    <source>
        <dbReference type="ARBA" id="ARBA00008676"/>
    </source>
</evidence>
<dbReference type="GO" id="GO:0015940">
    <property type="term" value="P:pantothenate biosynthetic process"/>
    <property type="evidence" value="ECO:0007669"/>
    <property type="project" value="UniProtKB-UniPathway"/>
</dbReference>
<keyword evidence="7" id="KW-1185">Reference proteome</keyword>
<gene>
    <name evidence="6" type="ORF">FNV43_RR04333</name>
</gene>
<dbReference type="InterPro" id="IPR040442">
    <property type="entry name" value="Pyrv_kinase-like_dom_sf"/>
</dbReference>
<dbReference type="AlphaFoldDB" id="A0A8K0MPP3"/>
<comment type="pathway">
    <text evidence="1">Cofactor biosynthesis; (R)-pantothenate biosynthesis; (R)-pantoate from 3-methyl-2-oxobutanoate: step 1/2.</text>
</comment>
<evidence type="ECO:0000313" key="6">
    <source>
        <dbReference type="EMBL" id="KAF3453892.1"/>
    </source>
</evidence>
<reference evidence="6" key="1">
    <citation type="submission" date="2020-03" db="EMBL/GenBank/DDBJ databases">
        <title>A high-quality chromosome-level genome assembly of a woody plant with both climbing and erect habits, Rhamnella rubrinervis.</title>
        <authorList>
            <person name="Lu Z."/>
            <person name="Yang Y."/>
            <person name="Zhu X."/>
            <person name="Sun Y."/>
        </authorList>
    </citation>
    <scope>NUCLEOTIDE SEQUENCE</scope>
    <source>
        <strain evidence="6">BYM</strain>
        <tissue evidence="6">Leaf</tissue>
    </source>
</reference>
<evidence type="ECO:0000256" key="1">
    <source>
        <dbReference type="ARBA" id="ARBA00005033"/>
    </source>
</evidence>
<dbReference type="OrthoDB" id="1718503at2759"/>
<evidence type="ECO:0000256" key="3">
    <source>
        <dbReference type="ARBA" id="ARBA00012618"/>
    </source>
</evidence>
<dbReference type="SUPFAM" id="SSF51621">
    <property type="entry name" value="Phosphoenolpyruvate/pyruvate domain"/>
    <property type="match status" value="1"/>
</dbReference>
<dbReference type="InterPro" id="IPR015813">
    <property type="entry name" value="Pyrv/PenolPyrv_kinase-like_dom"/>
</dbReference>
<dbReference type="GO" id="GO:0000287">
    <property type="term" value="F:magnesium ion binding"/>
    <property type="evidence" value="ECO:0007669"/>
    <property type="project" value="TreeGrafter"/>
</dbReference>
<dbReference type="GO" id="GO:0005739">
    <property type="term" value="C:mitochondrion"/>
    <property type="evidence" value="ECO:0007669"/>
    <property type="project" value="TreeGrafter"/>
</dbReference>
<dbReference type="EC" id="2.1.2.11" evidence="3"/>
<dbReference type="PANTHER" id="PTHR20881:SF0">
    <property type="entry name" value="3-METHYL-2-OXOBUTANOATE HYDROXYMETHYLTRANSFERASE"/>
    <property type="match status" value="1"/>
</dbReference>
<dbReference type="Gene3D" id="3.20.20.60">
    <property type="entry name" value="Phosphoenolpyruvate-binding domains"/>
    <property type="match status" value="1"/>
</dbReference>
<keyword evidence="4" id="KW-0808">Transferase</keyword>
<dbReference type="EMBL" id="VOIH02000002">
    <property type="protein sequence ID" value="KAF3453892.1"/>
    <property type="molecule type" value="Genomic_DNA"/>
</dbReference>